<dbReference type="AlphaFoldDB" id="A0A401FQJ5"/>
<dbReference type="SUPFAM" id="SSF53756">
    <property type="entry name" value="UDP-Glycosyltransferase/glycogen phosphorylase"/>
    <property type="match status" value="1"/>
</dbReference>
<sequence length="402" mass="44998">MKVLTFTSLFPNHLSPDHAVFIKNRMAAFAKHEPADVKVVAPVPFFPPVRLNARWYAFSQIRRFETLDGLEIWHPRYLVTPKVGMAFYGINMFLGALQTVKTLYRSFPFDIIDAHYIYPDGLAAVLMGKYFRKPVVLSARGTDVNFYPRFGSIRKIMKYTLSRCTSVISVCASLKDIMTEELGVSGDKIHVIPNGINTAMFRRTDTAEARLKLGIPNHKKVLISVGALIERKGHHLLVDGIGRIRKDGPVNFSTFIVGEGEYRKRIEDKITENGLAEDVRLVGQIPNHELVSWYNAADIFFLGSSREGWPNVVSEALACGTPVIATRANGVPEIITSDDYGILVDRTPESFATGIRQALSRAWDHEKIYGYGQSRTWKTVASEVYDVFDQVIHNASADTAGN</sequence>
<dbReference type="Pfam" id="PF13439">
    <property type="entry name" value="Glyco_transf_4"/>
    <property type="match status" value="1"/>
</dbReference>
<dbReference type="InterPro" id="IPR050194">
    <property type="entry name" value="Glycosyltransferase_grp1"/>
</dbReference>
<evidence type="ECO:0000259" key="2">
    <source>
        <dbReference type="Pfam" id="PF13439"/>
    </source>
</evidence>
<dbReference type="GO" id="GO:0016757">
    <property type="term" value="F:glycosyltransferase activity"/>
    <property type="evidence" value="ECO:0007669"/>
    <property type="project" value="InterPro"/>
</dbReference>
<dbReference type="Proteomes" id="UP000288096">
    <property type="component" value="Unassembled WGS sequence"/>
</dbReference>
<comment type="caution">
    <text evidence="3">The sequence shown here is derived from an EMBL/GenBank/DDBJ whole genome shotgun (WGS) entry which is preliminary data.</text>
</comment>
<accession>A0A401FQJ5</accession>
<keyword evidence="3" id="KW-0808">Transferase</keyword>
<dbReference type="InterPro" id="IPR028098">
    <property type="entry name" value="Glyco_trans_4-like_N"/>
</dbReference>
<proteinExistence type="predicted"/>
<reference evidence="4" key="2">
    <citation type="submission" date="2019-01" db="EMBL/GenBank/DDBJ databases">
        <title>Genome sequence of Desulfonema ishimotonii strain Tokyo 01.</title>
        <authorList>
            <person name="Fukui M."/>
        </authorList>
    </citation>
    <scope>NUCLEOTIDE SEQUENCE [LARGE SCALE GENOMIC DNA]</scope>
    <source>
        <strain evidence="4">Tokyo 01</strain>
    </source>
</reference>
<dbReference type="PANTHER" id="PTHR45947">
    <property type="entry name" value="SULFOQUINOVOSYL TRANSFERASE SQD2"/>
    <property type="match status" value="1"/>
</dbReference>
<dbReference type="Gene3D" id="3.40.50.2000">
    <property type="entry name" value="Glycogen Phosphorylase B"/>
    <property type="match status" value="2"/>
</dbReference>
<protein>
    <submittedName>
        <fullName evidence="3">Glycosyl transferase family 1</fullName>
    </submittedName>
</protein>
<feature type="domain" description="Glycosyl transferase family 1" evidence="1">
    <location>
        <begin position="207"/>
        <end position="369"/>
    </location>
</feature>
<reference evidence="4" key="1">
    <citation type="submission" date="2017-11" db="EMBL/GenBank/DDBJ databases">
        <authorList>
            <person name="Watanabe M."/>
            <person name="Kojima H."/>
        </authorList>
    </citation>
    <scope>NUCLEOTIDE SEQUENCE [LARGE SCALE GENOMIC DNA]</scope>
    <source>
        <strain evidence="4">Tokyo 01</strain>
    </source>
</reference>
<name>A0A401FQJ5_9BACT</name>
<keyword evidence="4" id="KW-1185">Reference proteome</keyword>
<evidence type="ECO:0000259" key="1">
    <source>
        <dbReference type="Pfam" id="PF00534"/>
    </source>
</evidence>
<gene>
    <name evidence="3" type="ORF">DENIS_0187</name>
</gene>
<dbReference type="EMBL" id="BEXT01000001">
    <property type="protein sequence ID" value="GBC59251.1"/>
    <property type="molecule type" value="Genomic_DNA"/>
</dbReference>
<feature type="domain" description="Glycosyltransferase subfamily 4-like N-terminal" evidence="2">
    <location>
        <begin position="84"/>
        <end position="199"/>
    </location>
</feature>
<dbReference type="Pfam" id="PF00534">
    <property type="entry name" value="Glycos_transf_1"/>
    <property type="match status" value="1"/>
</dbReference>
<dbReference type="CDD" id="cd03798">
    <property type="entry name" value="GT4_WlbH-like"/>
    <property type="match status" value="1"/>
</dbReference>
<evidence type="ECO:0000313" key="3">
    <source>
        <dbReference type="EMBL" id="GBC59251.1"/>
    </source>
</evidence>
<dbReference type="PANTHER" id="PTHR45947:SF15">
    <property type="entry name" value="TEICHURONIC ACID BIOSYNTHESIS GLYCOSYLTRANSFERASE TUAC-RELATED"/>
    <property type="match status" value="1"/>
</dbReference>
<evidence type="ECO:0000313" key="4">
    <source>
        <dbReference type="Proteomes" id="UP000288096"/>
    </source>
</evidence>
<dbReference type="RefSeq" id="WP_166404754.1">
    <property type="nucleotide sequence ID" value="NZ_BEXT01000001.1"/>
</dbReference>
<dbReference type="InterPro" id="IPR001296">
    <property type="entry name" value="Glyco_trans_1"/>
</dbReference>
<organism evidence="3 4">
    <name type="scientific">Desulfonema ishimotonii</name>
    <dbReference type="NCBI Taxonomy" id="45657"/>
    <lineage>
        <taxon>Bacteria</taxon>
        <taxon>Pseudomonadati</taxon>
        <taxon>Thermodesulfobacteriota</taxon>
        <taxon>Desulfobacteria</taxon>
        <taxon>Desulfobacterales</taxon>
        <taxon>Desulfococcaceae</taxon>
        <taxon>Desulfonema</taxon>
    </lineage>
</organism>